<feature type="transmembrane region" description="Helical" evidence="6">
    <location>
        <begin position="107"/>
        <end position="129"/>
    </location>
</feature>
<evidence type="ECO:0000313" key="9">
    <source>
        <dbReference type="Proteomes" id="UP001523219"/>
    </source>
</evidence>
<dbReference type="EMBL" id="JAMWMR010000019">
    <property type="protein sequence ID" value="MCN9243187.1"/>
    <property type="molecule type" value="Genomic_DNA"/>
</dbReference>
<accession>A0ABT0ZHW5</accession>
<feature type="region of interest" description="Disordered" evidence="5">
    <location>
        <begin position="481"/>
        <end position="547"/>
    </location>
</feature>
<dbReference type="InterPro" id="IPR036259">
    <property type="entry name" value="MFS_trans_sf"/>
</dbReference>
<feature type="transmembrane region" description="Helical" evidence="6">
    <location>
        <begin position="232"/>
        <end position="250"/>
    </location>
</feature>
<feature type="transmembrane region" description="Helical" evidence="6">
    <location>
        <begin position="271"/>
        <end position="296"/>
    </location>
</feature>
<feature type="transmembrane region" description="Helical" evidence="6">
    <location>
        <begin position="405"/>
        <end position="426"/>
    </location>
</feature>
<feature type="transmembrane region" description="Helical" evidence="6">
    <location>
        <begin position="141"/>
        <end position="159"/>
    </location>
</feature>
<comment type="caution">
    <text evidence="8">The sequence shown here is derived from an EMBL/GenBank/DDBJ whole genome shotgun (WGS) entry which is preliminary data.</text>
</comment>
<organism evidence="8 9">
    <name type="scientific">Streptomyces macrolidinus</name>
    <dbReference type="NCBI Taxonomy" id="2952607"/>
    <lineage>
        <taxon>Bacteria</taxon>
        <taxon>Bacillati</taxon>
        <taxon>Actinomycetota</taxon>
        <taxon>Actinomycetes</taxon>
        <taxon>Kitasatosporales</taxon>
        <taxon>Streptomycetaceae</taxon>
        <taxon>Streptomyces</taxon>
    </lineage>
</organism>
<proteinExistence type="predicted"/>
<feature type="transmembrane region" description="Helical" evidence="6">
    <location>
        <begin position="365"/>
        <end position="384"/>
    </location>
</feature>
<gene>
    <name evidence="8" type="ORF">NGF19_20740</name>
</gene>
<protein>
    <submittedName>
        <fullName evidence="8">MFS transporter</fullName>
    </submittedName>
</protein>
<dbReference type="Proteomes" id="UP001523219">
    <property type="component" value="Unassembled WGS sequence"/>
</dbReference>
<name>A0ABT0ZHW5_9ACTN</name>
<feature type="transmembrane region" description="Helical" evidence="6">
    <location>
        <begin position="336"/>
        <end position="353"/>
    </location>
</feature>
<sequence length="547" mass="57119">MTDNRLTDTRRKLGLLACLVTIVLAVLDLQIVSAATVPIVRDLDPAHGIDKIPWLVSAFSLASAAMLPLYGRLCDTLGAKPVFLGALSAFLGGSALCGAARSIGVLIASRAVQGIGAGGLMSVTMVVIAQLARPDAKKNQGAGTGGIVAGGGMAVGPWLGGFLADHASWRWAFYVNLPLGIAALATAVVVLKLPRPTTGRSIDFTGASLAAAFSTALLLVTEWGGKQYAWTSPQIIGLALACVCALGLFLRRQFTAAEPILPPSLFRIRELRLGFAIQGLMGAAMMGVIYYVLVYLQLVRGITSSSAGLYLIPMAAGIMAVGFLTGWLTERGWSERTFVISGSVLGTAAYLLLGTTGTHTSLWQLRAALLLVGLGFGQLLGQLIQLVQQSAPVHQLGVATTAIRFFQTLGGALGATLFGTLLSRLYDGPGDVGSLAMLRGADRTAGLTAYVSALDTVFLCGAALMALSVLLALRLPRARPVEARPPRNPRPYEKAPPGVSPGRGPSAVGVRPAAPEWSPRGPCAAPPGTARTRPAPRPCRRRRHRRG</sequence>
<reference evidence="8 9" key="1">
    <citation type="submission" date="2022-05" db="EMBL/GenBank/DDBJ databases">
        <title>Streptomyces sp. nov. RY43-2 isolated from soil of a peat swamp forest.</title>
        <authorList>
            <person name="Kanchanasin P."/>
            <person name="Tanasupawat S."/>
            <person name="Phongsopitanun W."/>
        </authorList>
    </citation>
    <scope>NUCLEOTIDE SEQUENCE [LARGE SCALE GENOMIC DNA]</scope>
    <source>
        <strain evidence="8 9">RY43-2</strain>
    </source>
</reference>
<evidence type="ECO:0000256" key="6">
    <source>
        <dbReference type="SAM" id="Phobius"/>
    </source>
</evidence>
<dbReference type="SUPFAM" id="SSF103473">
    <property type="entry name" value="MFS general substrate transporter"/>
    <property type="match status" value="1"/>
</dbReference>
<evidence type="ECO:0000256" key="5">
    <source>
        <dbReference type="SAM" id="MobiDB-lite"/>
    </source>
</evidence>
<feature type="compositionally biased region" description="Basic residues" evidence="5">
    <location>
        <begin position="538"/>
        <end position="547"/>
    </location>
</feature>
<feature type="transmembrane region" description="Helical" evidence="6">
    <location>
        <begin position="308"/>
        <end position="329"/>
    </location>
</feature>
<keyword evidence="2 6" id="KW-0812">Transmembrane</keyword>
<evidence type="ECO:0000256" key="1">
    <source>
        <dbReference type="ARBA" id="ARBA00004651"/>
    </source>
</evidence>
<evidence type="ECO:0000256" key="4">
    <source>
        <dbReference type="ARBA" id="ARBA00023136"/>
    </source>
</evidence>
<keyword evidence="4 6" id="KW-0472">Membrane</keyword>
<feature type="transmembrane region" description="Helical" evidence="6">
    <location>
        <begin position="12"/>
        <end position="32"/>
    </location>
</feature>
<keyword evidence="9" id="KW-1185">Reference proteome</keyword>
<keyword evidence="3 6" id="KW-1133">Transmembrane helix</keyword>
<dbReference type="RefSeq" id="WP_252426554.1">
    <property type="nucleotide sequence ID" value="NZ_JAMWMR010000019.1"/>
</dbReference>
<evidence type="ECO:0000256" key="2">
    <source>
        <dbReference type="ARBA" id="ARBA00022692"/>
    </source>
</evidence>
<dbReference type="Gene3D" id="1.20.1720.10">
    <property type="entry name" value="Multidrug resistance protein D"/>
    <property type="match status" value="1"/>
</dbReference>
<feature type="transmembrane region" description="Helical" evidence="6">
    <location>
        <begin position="171"/>
        <end position="190"/>
    </location>
</feature>
<dbReference type="Gene3D" id="1.20.1250.20">
    <property type="entry name" value="MFS general substrate transporter like domains"/>
    <property type="match status" value="1"/>
</dbReference>
<dbReference type="InterPro" id="IPR020846">
    <property type="entry name" value="MFS_dom"/>
</dbReference>
<comment type="subcellular location">
    <subcellularLocation>
        <location evidence="1">Cell membrane</location>
        <topology evidence="1">Multi-pass membrane protein</topology>
    </subcellularLocation>
</comment>
<dbReference type="InterPro" id="IPR011701">
    <property type="entry name" value="MFS"/>
</dbReference>
<dbReference type="Pfam" id="PF07690">
    <property type="entry name" value="MFS_1"/>
    <property type="match status" value="1"/>
</dbReference>
<feature type="compositionally biased region" description="Basic and acidic residues" evidence="5">
    <location>
        <begin position="481"/>
        <end position="493"/>
    </location>
</feature>
<feature type="domain" description="Major facilitator superfamily (MFS) profile" evidence="7">
    <location>
        <begin position="14"/>
        <end position="480"/>
    </location>
</feature>
<dbReference type="PANTHER" id="PTHR23501:SF197">
    <property type="entry name" value="COMD"/>
    <property type="match status" value="1"/>
</dbReference>
<feature type="transmembrane region" description="Helical" evidence="6">
    <location>
        <begin position="82"/>
        <end position="101"/>
    </location>
</feature>
<evidence type="ECO:0000256" key="3">
    <source>
        <dbReference type="ARBA" id="ARBA00022989"/>
    </source>
</evidence>
<feature type="transmembrane region" description="Helical" evidence="6">
    <location>
        <begin position="202"/>
        <end position="220"/>
    </location>
</feature>
<dbReference type="PANTHER" id="PTHR23501">
    <property type="entry name" value="MAJOR FACILITATOR SUPERFAMILY"/>
    <property type="match status" value="1"/>
</dbReference>
<feature type="compositionally biased region" description="Low complexity" evidence="5">
    <location>
        <begin position="519"/>
        <end position="533"/>
    </location>
</feature>
<evidence type="ECO:0000259" key="7">
    <source>
        <dbReference type="PROSITE" id="PS50850"/>
    </source>
</evidence>
<feature type="transmembrane region" description="Helical" evidence="6">
    <location>
        <begin position="446"/>
        <end position="473"/>
    </location>
</feature>
<feature type="transmembrane region" description="Helical" evidence="6">
    <location>
        <begin position="52"/>
        <end position="70"/>
    </location>
</feature>
<evidence type="ECO:0000313" key="8">
    <source>
        <dbReference type="EMBL" id="MCN9243187.1"/>
    </source>
</evidence>
<dbReference type="PROSITE" id="PS50850">
    <property type="entry name" value="MFS"/>
    <property type="match status" value="1"/>
</dbReference>